<comment type="similarity">
    <text evidence="1 4">Belongs to the short-chain dehydrogenases/reductases (SDR) family.</text>
</comment>
<evidence type="ECO:0000256" key="3">
    <source>
        <dbReference type="ARBA" id="ARBA00023002"/>
    </source>
</evidence>
<evidence type="ECO:0000256" key="2">
    <source>
        <dbReference type="ARBA" id="ARBA00022857"/>
    </source>
</evidence>
<dbReference type="InterPro" id="IPR002347">
    <property type="entry name" value="SDR_fam"/>
</dbReference>
<dbReference type="PRINTS" id="PR00080">
    <property type="entry name" value="SDRFAMILY"/>
</dbReference>
<name>A0AAV9N627_9EURO</name>
<protein>
    <submittedName>
        <fullName evidence="5">Uncharacterized protein</fullName>
    </submittedName>
</protein>
<dbReference type="PRINTS" id="PR00081">
    <property type="entry name" value="GDHRDH"/>
</dbReference>
<proteinExistence type="inferred from homology"/>
<evidence type="ECO:0000256" key="1">
    <source>
        <dbReference type="ARBA" id="ARBA00006484"/>
    </source>
</evidence>
<dbReference type="InterPro" id="IPR051911">
    <property type="entry name" value="SDR_oxidoreductase"/>
</dbReference>
<dbReference type="Proteomes" id="UP001358417">
    <property type="component" value="Unassembled WGS sequence"/>
</dbReference>
<organism evidence="5 6">
    <name type="scientific">Exophiala bonariae</name>
    <dbReference type="NCBI Taxonomy" id="1690606"/>
    <lineage>
        <taxon>Eukaryota</taxon>
        <taxon>Fungi</taxon>
        <taxon>Dikarya</taxon>
        <taxon>Ascomycota</taxon>
        <taxon>Pezizomycotina</taxon>
        <taxon>Eurotiomycetes</taxon>
        <taxon>Chaetothyriomycetidae</taxon>
        <taxon>Chaetothyriales</taxon>
        <taxon>Herpotrichiellaceae</taxon>
        <taxon>Exophiala</taxon>
    </lineage>
</organism>
<keyword evidence="6" id="KW-1185">Reference proteome</keyword>
<evidence type="ECO:0000313" key="5">
    <source>
        <dbReference type="EMBL" id="KAK5048478.1"/>
    </source>
</evidence>
<sequence>MATPKVWFITGTSSGFGKEFARQALDRGDKVIATARTISRLQDLKQAGADILTLDVTTSPDDIKKVAEEAFNLYGRIDYLINNAGYALIGGIEETTHEDAQVQFATNVFGLLNVTRAFLPYFRAQRSGVIANLSSIGGWNGSPGVGLYCASKWAVSGISETLSNELAEFNIKVCCVEPGYFRSSFLNPGNKISRDTSNVIEDYEGTAVRRGEELLVNADNKQKGDPKKGVKVMIDVLTGATGKEVPMRLALGSDAYVVIRGKCEATIKLLDDWKDITTPTDVDE</sequence>
<dbReference type="SUPFAM" id="SSF51735">
    <property type="entry name" value="NAD(P)-binding Rossmann-fold domains"/>
    <property type="match status" value="1"/>
</dbReference>
<dbReference type="AlphaFoldDB" id="A0AAV9N627"/>
<evidence type="ECO:0000256" key="4">
    <source>
        <dbReference type="RuleBase" id="RU000363"/>
    </source>
</evidence>
<evidence type="ECO:0000313" key="6">
    <source>
        <dbReference type="Proteomes" id="UP001358417"/>
    </source>
</evidence>
<dbReference type="RefSeq" id="XP_064703837.1">
    <property type="nucleotide sequence ID" value="XM_064849134.1"/>
</dbReference>
<dbReference type="GeneID" id="89973743"/>
<dbReference type="EMBL" id="JAVRRD010000021">
    <property type="protein sequence ID" value="KAK5048478.1"/>
    <property type="molecule type" value="Genomic_DNA"/>
</dbReference>
<keyword evidence="2" id="KW-0521">NADP</keyword>
<dbReference type="InterPro" id="IPR020904">
    <property type="entry name" value="Sc_DH/Rdtase_CS"/>
</dbReference>
<gene>
    <name evidence="5" type="ORF">LTR84_005568</name>
</gene>
<dbReference type="Gene3D" id="3.40.50.720">
    <property type="entry name" value="NAD(P)-binding Rossmann-like Domain"/>
    <property type="match status" value="1"/>
</dbReference>
<comment type="caution">
    <text evidence="5">The sequence shown here is derived from an EMBL/GenBank/DDBJ whole genome shotgun (WGS) entry which is preliminary data.</text>
</comment>
<dbReference type="GO" id="GO:0016491">
    <property type="term" value="F:oxidoreductase activity"/>
    <property type="evidence" value="ECO:0007669"/>
    <property type="project" value="UniProtKB-KW"/>
</dbReference>
<dbReference type="PANTHER" id="PTHR43976">
    <property type="entry name" value="SHORT CHAIN DEHYDROGENASE"/>
    <property type="match status" value="1"/>
</dbReference>
<dbReference type="PANTHER" id="PTHR43976:SF16">
    <property type="entry name" value="SHORT-CHAIN DEHYDROGENASE_REDUCTASE FAMILY PROTEIN"/>
    <property type="match status" value="1"/>
</dbReference>
<dbReference type="PROSITE" id="PS00061">
    <property type="entry name" value="ADH_SHORT"/>
    <property type="match status" value="1"/>
</dbReference>
<keyword evidence="3" id="KW-0560">Oxidoreductase</keyword>
<dbReference type="Pfam" id="PF00106">
    <property type="entry name" value="adh_short"/>
    <property type="match status" value="1"/>
</dbReference>
<dbReference type="InterPro" id="IPR036291">
    <property type="entry name" value="NAD(P)-bd_dom_sf"/>
</dbReference>
<reference evidence="5 6" key="1">
    <citation type="submission" date="2023-08" db="EMBL/GenBank/DDBJ databases">
        <title>Black Yeasts Isolated from many extreme environments.</title>
        <authorList>
            <person name="Coleine C."/>
            <person name="Stajich J.E."/>
            <person name="Selbmann L."/>
        </authorList>
    </citation>
    <scope>NUCLEOTIDE SEQUENCE [LARGE SCALE GENOMIC DNA]</scope>
    <source>
        <strain evidence="5 6">CCFEE 5792</strain>
    </source>
</reference>
<dbReference type="CDD" id="cd05374">
    <property type="entry name" value="17beta-HSD-like_SDR_c"/>
    <property type="match status" value="1"/>
</dbReference>
<accession>A0AAV9N627</accession>